<comment type="caution">
    <text evidence="1">The sequence shown here is derived from an EMBL/GenBank/DDBJ whole genome shotgun (WGS) entry which is preliminary data.</text>
</comment>
<organism evidence="1 2">
    <name type="scientific">Fusarium langsethiae</name>
    <dbReference type="NCBI Taxonomy" id="179993"/>
    <lineage>
        <taxon>Eukaryota</taxon>
        <taxon>Fungi</taxon>
        <taxon>Dikarya</taxon>
        <taxon>Ascomycota</taxon>
        <taxon>Pezizomycotina</taxon>
        <taxon>Sordariomycetes</taxon>
        <taxon>Hypocreomycetidae</taxon>
        <taxon>Hypocreales</taxon>
        <taxon>Nectriaceae</taxon>
        <taxon>Fusarium</taxon>
    </lineage>
</organism>
<name>A0A0N0DBQ8_FUSLA</name>
<keyword evidence="2" id="KW-1185">Reference proteome</keyword>
<reference evidence="1 2" key="1">
    <citation type="submission" date="2015-04" db="EMBL/GenBank/DDBJ databases">
        <title>The draft genome sequence of Fusarium langsethiae, a T-2/HT-2 mycotoxin producer.</title>
        <authorList>
            <person name="Lysoe E."/>
            <person name="Divon H.H."/>
            <person name="Terzi V."/>
            <person name="Orru L."/>
            <person name="Lamontanara A."/>
            <person name="Kolseth A.-K."/>
            <person name="Frandsen R.J."/>
            <person name="Nielsen K."/>
            <person name="Thrane U."/>
        </authorList>
    </citation>
    <scope>NUCLEOTIDE SEQUENCE [LARGE SCALE GENOMIC DNA]</scope>
    <source>
        <strain evidence="1 2">Fl201059</strain>
    </source>
</reference>
<accession>A0A0N0DBQ8</accession>
<dbReference type="Proteomes" id="UP000037904">
    <property type="component" value="Unassembled WGS sequence"/>
</dbReference>
<dbReference type="AlphaFoldDB" id="A0A0N0DBQ8"/>
<sequence length="257" mass="28873">MSGTVGSRPANEDPASWPEQSVTAEVLDDACKIHNNFPPETSLPIDEEEHLAHLRKILWDCKAWNKVGIIALHQHETLLPNHSFVGDIRQLDDERYACYIQKFANEEINIDKVCGYMFAYVEGKGLRPFLFRQGQMLDLSGVDKTLVPRIIQYLVQNRLTSRLGLGLLIPELSKNKVTEFPMGSGMALVPTELLLLRKLTTVATEWHWDPRTGVFGVGTGCVILKSGKHVKPKTDDKELTLEVDFAGVLRRANILQS</sequence>
<gene>
    <name evidence="1" type="ORF">FLAG1_10090</name>
</gene>
<evidence type="ECO:0000313" key="2">
    <source>
        <dbReference type="Proteomes" id="UP000037904"/>
    </source>
</evidence>
<proteinExistence type="predicted"/>
<dbReference type="EMBL" id="JXCE01000474">
    <property type="protein sequence ID" value="KPA37115.1"/>
    <property type="molecule type" value="Genomic_DNA"/>
</dbReference>
<evidence type="ECO:0000313" key="1">
    <source>
        <dbReference type="EMBL" id="KPA37115.1"/>
    </source>
</evidence>
<protein>
    <submittedName>
        <fullName evidence="1">Uncharacterized protein</fullName>
    </submittedName>
</protein>